<evidence type="ECO:0000313" key="3">
    <source>
        <dbReference type="EMBL" id="KAJ0403283.1"/>
    </source>
</evidence>
<dbReference type="GO" id="GO:0016787">
    <property type="term" value="F:hydrolase activity"/>
    <property type="evidence" value="ECO:0007669"/>
    <property type="project" value="UniProtKB-KW"/>
</dbReference>
<dbReference type="SUPFAM" id="SSF53474">
    <property type="entry name" value="alpha/beta-Hydrolases"/>
    <property type="match status" value="1"/>
</dbReference>
<dbReference type="AlphaFoldDB" id="A0AAD5LJM2"/>
<gene>
    <name evidence="3" type="ORF">P43SY_007587</name>
</gene>
<dbReference type="PANTHER" id="PTHR48070:SF6">
    <property type="entry name" value="ESTERASE OVCA2"/>
    <property type="match status" value="1"/>
</dbReference>
<dbReference type="GO" id="GO:0005737">
    <property type="term" value="C:cytoplasm"/>
    <property type="evidence" value="ECO:0007669"/>
    <property type="project" value="TreeGrafter"/>
</dbReference>
<dbReference type="PANTHER" id="PTHR48070">
    <property type="entry name" value="ESTERASE OVCA2"/>
    <property type="match status" value="1"/>
</dbReference>
<dbReference type="EMBL" id="JAKCXM010000085">
    <property type="protein sequence ID" value="KAJ0403283.1"/>
    <property type="molecule type" value="Genomic_DNA"/>
</dbReference>
<keyword evidence="4" id="KW-1185">Reference proteome</keyword>
<feature type="domain" description="Serine hydrolase" evidence="2">
    <location>
        <begin position="9"/>
        <end position="226"/>
    </location>
</feature>
<dbReference type="Proteomes" id="UP001209570">
    <property type="component" value="Unassembled WGS sequence"/>
</dbReference>
<protein>
    <recommendedName>
        <fullName evidence="2">Serine hydrolase domain-containing protein</fullName>
    </recommendedName>
</protein>
<proteinExistence type="predicted"/>
<dbReference type="Gene3D" id="3.40.50.1820">
    <property type="entry name" value="alpha/beta hydrolase"/>
    <property type="match status" value="1"/>
</dbReference>
<name>A0AAD5LJM2_PYTIN</name>
<accession>A0AAD5LJM2</accession>
<reference evidence="3" key="1">
    <citation type="submission" date="2021-12" db="EMBL/GenBank/DDBJ databases">
        <title>Prjna785345.</title>
        <authorList>
            <person name="Rujirawat T."/>
            <person name="Krajaejun T."/>
        </authorList>
    </citation>
    <scope>NUCLEOTIDE SEQUENCE</scope>
    <source>
        <strain evidence="3">Pi057C3</strain>
    </source>
</reference>
<evidence type="ECO:0000256" key="1">
    <source>
        <dbReference type="ARBA" id="ARBA00022801"/>
    </source>
</evidence>
<keyword evidence="1" id="KW-0378">Hydrolase</keyword>
<dbReference type="Pfam" id="PF03959">
    <property type="entry name" value="FSH1"/>
    <property type="match status" value="1"/>
</dbReference>
<evidence type="ECO:0000313" key="4">
    <source>
        <dbReference type="Proteomes" id="UP001209570"/>
    </source>
</evidence>
<evidence type="ECO:0000259" key="2">
    <source>
        <dbReference type="Pfam" id="PF03959"/>
    </source>
</evidence>
<comment type="caution">
    <text evidence="3">The sequence shown here is derived from an EMBL/GenBank/DDBJ whole genome shotgun (WGS) entry which is preliminary data.</text>
</comment>
<dbReference type="InterPro" id="IPR050593">
    <property type="entry name" value="LovG"/>
</dbReference>
<dbReference type="GO" id="GO:0005634">
    <property type="term" value="C:nucleus"/>
    <property type="evidence" value="ECO:0007669"/>
    <property type="project" value="TreeGrafter"/>
</dbReference>
<sequence length="253" mass="28588">MMTTTTLGRKMRVVCLHGWRTNARVLQHQSAGLRAALGDEAEFVFLDGTFEASGPPQEAVQTFYRHEAPFYEWWNAVKLSPPRTASDKGASERYAYRYEGVEETLRLVSERLEALHPVDVLVGFSQGAGLATLLTAKWLQERDTAPWKVCVLVSGFRPRAEEVRHLLENEQGRHVKINVPSIHLIGEADAIVRQCEDLFETYADASEGVRRLKFLHGEGHKFPTPGKHADLYRRVACELKRMVLYPQAETSGL</sequence>
<dbReference type="InterPro" id="IPR005645">
    <property type="entry name" value="FSH-like_dom"/>
</dbReference>
<dbReference type="InterPro" id="IPR029058">
    <property type="entry name" value="AB_hydrolase_fold"/>
</dbReference>
<organism evidence="3 4">
    <name type="scientific">Pythium insidiosum</name>
    <name type="common">Pythiosis disease agent</name>
    <dbReference type="NCBI Taxonomy" id="114742"/>
    <lineage>
        <taxon>Eukaryota</taxon>
        <taxon>Sar</taxon>
        <taxon>Stramenopiles</taxon>
        <taxon>Oomycota</taxon>
        <taxon>Peronosporomycetes</taxon>
        <taxon>Pythiales</taxon>
        <taxon>Pythiaceae</taxon>
        <taxon>Pythium</taxon>
    </lineage>
</organism>